<comment type="similarity">
    <text evidence="2">Belongs to the peptidase C13 family.</text>
</comment>
<dbReference type="InterPro" id="IPR027417">
    <property type="entry name" value="P-loop_NTPase"/>
</dbReference>
<dbReference type="EMBL" id="QBIY01012660">
    <property type="protein sequence ID" value="RXN19658.1"/>
    <property type="molecule type" value="Genomic_DNA"/>
</dbReference>
<dbReference type="AlphaFoldDB" id="A0A498MEM2"/>
<sequence length="383" mass="44829">MTGIHETDSVDPRIDQLVFENEIHAFILVVRLGQLTDADKLGIEWLQRVFGDQVLQFVMILFTYETEEECDTIIDDLKNKIVLEQLLEKCEGRYQTCNKMMNNQTEMKALINKIEHQFNENKQQCYTGEMYNRVLKRQNIFQKNKDESDKTLVKEESPMYITTKATRGTHKAAYAYQSEILKSYQEQLGKLQSVNEHLTQYIRSLPPPSSRTVSFALPDKFDVYAVTSTKEEEKGHACYKDAVRKISLSDEFSAVWMHYTEENDLDIKTFRDQFSDLQEQMRSCVCRFGDMRQCLVDFPGFWREECGWQPLIRVTKQPPVSCSWGDFMDEVSPELPPLFPILAEEREDEEDDDEAIARLLEEDGEQDDETRSYRRPPPGREAR</sequence>
<organism evidence="7 8">
    <name type="scientific">Labeo rohita</name>
    <name type="common">Indian major carp</name>
    <name type="synonym">Cyprinus rohita</name>
    <dbReference type="NCBI Taxonomy" id="84645"/>
    <lineage>
        <taxon>Eukaryota</taxon>
        <taxon>Metazoa</taxon>
        <taxon>Chordata</taxon>
        <taxon>Craniata</taxon>
        <taxon>Vertebrata</taxon>
        <taxon>Euteleostomi</taxon>
        <taxon>Actinopterygii</taxon>
        <taxon>Neopterygii</taxon>
        <taxon>Teleostei</taxon>
        <taxon>Ostariophysi</taxon>
        <taxon>Cypriniformes</taxon>
        <taxon>Cyprinidae</taxon>
        <taxon>Labeoninae</taxon>
        <taxon>Labeonini</taxon>
        <taxon>Labeo</taxon>
    </lineage>
</organism>
<dbReference type="GO" id="GO:0008233">
    <property type="term" value="F:peptidase activity"/>
    <property type="evidence" value="ECO:0007669"/>
    <property type="project" value="InterPro"/>
</dbReference>
<dbReference type="Pfam" id="PF01650">
    <property type="entry name" value="Peptidase_C13"/>
    <property type="match status" value="1"/>
</dbReference>
<keyword evidence="8" id="KW-1185">Reference proteome</keyword>
<dbReference type="PANTHER" id="PTHR10903:SF188">
    <property type="entry name" value="GTPASE IMAP FAMILY MEMBER 2-LIKE-RELATED"/>
    <property type="match status" value="1"/>
</dbReference>
<accession>A0A498MEM2</accession>
<evidence type="ECO:0000259" key="6">
    <source>
        <dbReference type="Pfam" id="PF04548"/>
    </source>
</evidence>
<reference evidence="7 8" key="1">
    <citation type="submission" date="2018-03" db="EMBL/GenBank/DDBJ databases">
        <title>Draft genome sequence of Rohu Carp (Labeo rohita).</title>
        <authorList>
            <person name="Das P."/>
            <person name="Kushwaha B."/>
            <person name="Joshi C.G."/>
            <person name="Kumar D."/>
            <person name="Nagpure N.S."/>
            <person name="Sahoo L."/>
            <person name="Das S.P."/>
            <person name="Bit A."/>
            <person name="Patnaik S."/>
            <person name="Meher P.K."/>
            <person name="Jayasankar P."/>
            <person name="Koringa P.G."/>
            <person name="Patel N.V."/>
            <person name="Hinsu A.T."/>
            <person name="Kumar R."/>
            <person name="Pandey M."/>
            <person name="Agarwal S."/>
            <person name="Srivastava S."/>
            <person name="Singh M."/>
            <person name="Iquebal M.A."/>
            <person name="Jaiswal S."/>
            <person name="Angadi U.B."/>
            <person name="Kumar N."/>
            <person name="Raza M."/>
            <person name="Shah T.M."/>
            <person name="Rai A."/>
            <person name="Jena J.K."/>
        </authorList>
    </citation>
    <scope>NUCLEOTIDE SEQUENCE [LARGE SCALE GENOMIC DNA]</scope>
    <source>
        <strain evidence="7">DASCIFA01</strain>
        <tissue evidence="7">Testis</tissue>
    </source>
</reference>
<name>A0A498MEM2_LABRO</name>
<dbReference type="InterPro" id="IPR045058">
    <property type="entry name" value="GIMA/IAN/Toc"/>
</dbReference>
<keyword evidence="3" id="KW-0547">Nucleotide-binding</keyword>
<protein>
    <submittedName>
        <fullName evidence="7">Interferon-induced very large GTPase 1-like protein</fullName>
    </submittedName>
</protein>
<evidence type="ECO:0000256" key="3">
    <source>
        <dbReference type="ARBA" id="ARBA00022741"/>
    </source>
</evidence>
<evidence type="ECO:0000313" key="7">
    <source>
        <dbReference type="EMBL" id="RXN19658.1"/>
    </source>
</evidence>
<dbReference type="Pfam" id="PF04548">
    <property type="entry name" value="AIG1"/>
    <property type="match status" value="1"/>
</dbReference>
<dbReference type="GO" id="GO:0005525">
    <property type="term" value="F:GTP binding"/>
    <property type="evidence" value="ECO:0007669"/>
    <property type="project" value="UniProtKB-KW"/>
</dbReference>
<dbReference type="GO" id="GO:0006508">
    <property type="term" value="P:proteolysis"/>
    <property type="evidence" value="ECO:0007669"/>
    <property type="project" value="InterPro"/>
</dbReference>
<dbReference type="PANTHER" id="PTHR10903">
    <property type="entry name" value="GTPASE, IMAP FAMILY MEMBER-RELATED"/>
    <property type="match status" value="1"/>
</dbReference>
<evidence type="ECO:0000256" key="2">
    <source>
        <dbReference type="ARBA" id="ARBA00009941"/>
    </source>
</evidence>
<comment type="similarity">
    <text evidence="1">Belongs to the TRAFAC class TrmE-Era-EngA-EngB-Septin-like GTPase superfamily. AIG1/Toc34/Toc159-like paraseptin GTPase family. IAN subfamily.</text>
</comment>
<evidence type="ECO:0000256" key="4">
    <source>
        <dbReference type="ARBA" id="ARBA00023134"/>
    </source>
</evidence>
<feature type="region of interest" description="Disordered" evidence="5">
    <location>
        <begin position="345"/>
        <end position="383"/>
    </location>
</feature>
<dbReference type="InterPro" id="IPR006703">
    <property type="entry name" value="G_AIG1"/>
</dbReference>
<dbReference type="Proteomes" id="UP000290572">
    <property type="component" value="Unassembled WGS sequence"/>
</dbReference>
<feature type="domain" description="AIG1-type G" evidence="6">
    <location>
        <begin position="19"/>
        <end position="143"/>
    </location>
</feature>
<gene>
    <name evidence="7" type="ORF">ROHU_025531</name>
</gene>
<proteinExistence type="inferred from homology"/>
<dbReference type="Gene3D" id="3.40.50.300">
    <property type="entry name" value="P-loop containing nucleotide triphosphate hydrolases"/>
    <property type="match status" value="1"/>
</dbReference>
<comment type="caution">
    <text evidence="7">The sequence shown here is derived from an EMBL/GenBank/DDBJ whole genome shotgun (WGS) entry which is preliminary data.</text>
</comment>
<keyword evidence="4" id="KW-0342">GTP-binding</keyword>
<dbReference type="Gene3D" id="3.40.50.1460">
    <property type="match status" value="1"/>
</dbReference>
<dbReference type="InterPro" id="IPR001096">
    <property type="entry name" value="Peptidase_C13"/>
</dbReference>
<evidence type="ECO:0000256" key="1">
    <source>
        <dbReference type="ARBA" id="ARBA00008535"/>
    </source>
</evidence>
<feature type="compositionally biased region" description="Acidic residues" evidence="5">
    <location>
        <begin position="345"/>
        <end position="354"/>
    </location>
</feature>
<evidence type="ECO:0000313" key="8">
    <source>
        <dbReference type="Proteomes" id="UP000290572"/>
    </source>
</evidence>
<evidence type="ECO:0000256" key="5">
    <source>
        <dbReference type="SAM" id="MobiDB-lite"/>
    </source>
</evidence>